<evidence type="ECO:0000313" key="8">
    <source>
        <dbReference type="EMBL" id="MBB5173200.1"/>
    </source>
</evidence>
<keyword evidence="1" id="KW-1003">Cell membrane</keyword>
<dbReference type="RefSeq" id="WP_184663656.1">
    <property type="nucleotide sequence ID" value="NZ_JACHHB010000005.1"/>
</dbReference>
<dbReference type="EMBL" id="JACHHB010000005">
    <property type="protein sequence ID" value="MBB5173200.1"/>
    <property type="molecule type" value="Genomic_DNA"/>
</dbReference>
<keyword evidence="2 6" id="KW-0812">Transmembrane</keyword>
<keyword evidence="9" id="KW-1185">Reference proteome</keyword>
<feature type="region of interest" description="Disordered" evidence="5">
    <location>
        <begin position="78"/>
        <end position="107"/>
    </location>
</feature>
<keyword evidence="4 6" id="KW-0472">Membrane</keyword>
<dbReference type="GO" id="GO:0005886">
    <property type="term" value="C:plasma membrane"/>
    <property type="evidence" value="ECO:0007669"/>
    <property type="project" value="InterPro"/>
</dbReference>
<dbReference type="InterPro" id="IPR010445">
    <property type="entry name" value="LapA_dom"/>
</dbReference>
<evidence type="ECO:0000256" key="4">
    <source>
        <dbReference type="ARBA" id="ARBA00023136"/>
    </source>
</evidence>
<dbReference type="Proteomes" id="UP000551878">
    <property type="component" value="Unassembled WGS sequence"/>
</dbReference>
<keyword evidence="3 6" id="KW-1133">Transmembrane helix</keyword>
<name>A0A840QPA7_9BACI</name>
<evidence type="ECO:0000256" key="5">
    <source>
        <dbReference type="SAM" id="MobiDB-lite"/>
    </source>
</evidence>
<evidence type="ECO:0000256" key="1">
    <source>
        <dbReference type="ARBA" id="ARBA00022475"/>
    </source>
</evidence>
<evidence type="ECO:0000259" key="7">
    <source>
        <dbReference type="Pfam" id="PF06305"/>
    </source>
</evidence>
<feature type="domain" description="Lipopolysaccharide assembly protein A" evidence="7">
    <location>
        <begin position="24"/>
        <end position="85"/>
    </location>
</feature>
<comment type="caution">
    <text evidence="8">The sequence shown here is derived from an EMBL/GenBank/DDBJ whole genome shotgun (WGS) entry which is preliminary data.</text>
</comment>
<organism evidence="8 9">
    <name type="scientific">Texcoconibacillus texcoconensis</name>
    <dbReference type="NCBI Taxonomy" id="1095777"/>
    <lineage>
        <taxon>Bacteria</taxon>
        <taxon>Bacillati</taxon>
        <taxon>Bacillota</taxon>
        <taxon>Bacilli</taxon>
        <taxon>Bacillales</taxon>
        <taxon>Bacillaceae</taxon>
        <taxon>Texcoconibacillus</taxon>
    </lineage>
</organism>
<reference evidence="8 9" key="1">
    <citation type="submission" date="2020-08" db="EMBL/GenBank/DDBJ databases">
        <title>Genomic Encyclopedia of Type Strains, Phase IV (KMG-IV): sequencing the most valuable type-strain genomes for metagenomic binning, comparative biology and taxonomic classification.</title>
        <authorList>
            <person name="Goeker M."/>
        </authorList>
    </citation>
    <scope>NUCLEOTIDE SEQUENCE [LARGE SCALE GENOMIC DNA]</scope>
    <source>
        <strain evidence="8 9">DSM 24696</strain>
    </source>
</reference>
<accession>A0A840QPA7</accession>
<dbReference type="AlphaFoldDB" id="A0A840QPA7"/>
<sequence length="107" mass="12096">MKGQWGLIVGLVVVFLITIFAVINVDPVEVNYLFGQAEWPLVLVIIGSVVMGAVIVGGVGMYKLYYVQQDLRQVKQENERLKERLASKEKSSSNEKQKNDNKNKKQE</sequence>
<evidence type="ECO:0000313" key="9">
    <source>
        <dbReference type="Proteomes" id="UP000551878"/>
    </source>
</evidence>
<evidence type="ECO:0000256" key="2">
    <source>
        <dbReference type="ARBA" id="ARBA00022692"/>
    </source>
</evidence>
<evidence type="ECO:0000256" key="3">
    <source>
        <dbReference type="ARBA" id="ARBA00022989"/>
    </source>
</evidence>
<evidence type="ECO:0000256" key="6">
    <source>
        <dbReference type="SAM" id="Phobius"/>
    </source>
</evidence>
<gene>
    <name evidence="8" type="ORF">HNQ41_001369</name>
</gene>
<proteinExistence type="predicted"/>
<dbReference type="PANTHER" id="PTHR41335">
    <property type="entry name" value="MEMBRANE PROTEIN-RELATED"/>
    <property type="match status" value="1"/>
</dbReference>
<dbReference type="PANTHER" id="PTHR41335:SF1">
    <property type="entry name" value="MEMBRANE PROTEIN"/>
    <property type="match status" value="1"/>
</dbReference>
<dbReference type="Pfam" id="PF06305">
    <property type="entry name" value="LapA_dom"/>
    <property type="match status" value="1"/>
</dbReference>
<protein>
    <submittedName>
        <fullName evidence="8">Putative integral membrane protein</fullName>
    </submittedName>
</protein>
<feature type="transmembrane region" description="Helical" evidence="6">
    <location>
        <begin position="43"/>
        <end position="65"/>
    </location>
</feature>
<feature type="transmembrane region" description="Helical" evidence="6">
    <location>
        <begin position="5"/>
        <end position="23"/>
    </location>
</feature>